<accession>A0ABN2LY47</accession>
<dbReference type="InterPro" id="IPR032465">
    <property type="entry name" value="ACMSD"/>
</dbReference>
<dbReference type="InterPro" id="IPR032466">
    <property type="entry name" value="Metal_Hydrolase"/>
</dbReference>
<dbReference type="Gene3D" id="3.20.20.140">
    <property type="entry name" value="Metal-dependent hydrolases"/>
    <property type="match status" value="1"/>
</dbReference>
<evidence type="ECO:0000259" key="2">
    <source>
        <dbReference type="Pfam" id="PF04909"/>
    </source>
</evidence>
<dbReference type="Proteomes" id="UP001500218">
    <property type="component" value="Unassembled WGS sequence"/>
</dbReference>
<evidence type="ECO:0000313" key="3">
    <source>
        <dbReference type="EMBL" id="GAA1802270.1"/>
    </source>
</evidence>
<keyword evidence="1" id="KW-0456">Lyase</keyword>
<dbReference type="Pfam" id="PF04909">
    <property type="entry name" value="Amidohydro_2"/>
    <property type="match status" value="1"/>
</dbReference>
<dbReference type="InterPro" id="IPR006680">
    <property type="entry name" value="Amidohydro-rel"/>
</dbReference>
<protein>
    <submittedName>
        <fullName evidence="3">Amidohydrolase family protein</fullName>
    </submittedName>
</protein>
<organism evidence="3 4">
    <name type="scientific">Luedemannella flava</name>
    <dbReference type="NCBI Taxonomy" id="349316"/>
    <lineage>
        <taxon>Bacteria</taxon>
        <taxon>Bacillati</taxon>
        <taxon>Actinomycetota</taxon>
        <taxon>Actinomycetes</taxon>
        <taxon>Micromonosporales</taxon>
        <taxon>Micromonosporaceae</taxon>
        <taxon>Luedemannella</taxon>
    </lineage>
</organism>
<dbReference type="PANTHER" id="PTHR21240">
    <property type="entry name" value="2-AMINO-3-CARBOXYLMUCONATE-6-SEMIALDEHYDE DECARBOXYLASE"/>
    <property type="match status" value="1"/>
</dbReference>
<dbReference type="SUPFAM" id="SSF51556">
    <property type="entry name" value="Metallo-dependent hydrolases"/>
    <property type="match status" value="1"/>
</dbReference>
<evidence type="ECO:0000256" key="1">
    <source>
        <dbReference type="ARBA" id="ARBA00023239"/>
    </source>
</evidence>
<dbReference type="PANTHER" id="PTHR21240:SF28">
    <property type="entry name" value="ISO-OROTATE DECARBOXYLASE (EUROFUNG)"/>
    <property type="match status" value="1"/>
</dbReference>
<gene>
    <name evidence="3" type="ORF">GCM10009682_25110</name>
</gene>
<dbReference type="CDD" id="cd01292">
    <property type="entry name" value="metallo-dependent_hydrolases"/>
    <property type="match status" value="1"/>
</dbReference>
<evidence type="ECO:0000313" key="4">
    <source>
        <dbReference type="Proteomes" id="UP001500218"/>
    </source>
</evidence>
<sequence>MTAGPHGDGEVPAFWQALGLPGLADIHVHFLPARNLQRMWLRADEDSLAGGHLPAYVYRWSDEERVAHLRELGVRAFTALAYAHQPGMADGLNAWTLDFAAHNPGCIPSATIYPEPGVNRYTKAALDAGARVFKVHVPGGGFDLTHARLDPVWGMLADAGVPVVIHVGGEARTTGPDPLEAVLRRHPTLRAVVAHLGAPDYEHFVALAEHYERVCLDTAAVFTPGYDAASGACPRRLLPHLRDLGLAGKVLLGSDFPAIAYPYAEQLAGLAALDLGDDWLRAVCWDNTARLLELS</sequence>
<comment type="caution">
    <text evidence="3">The sequence shown here is derived from an EMBL/GenBank/DDBJ whole genome shotgun (WGS) entry which is preliminary data.</text>
</comment>
<dbReference type="EMBL" id="BAAALT010000064">
    <property type="protein sequence ID" value="GAA1802270.1"/>
    <property type="molecule type" value="Genomic_DNA"/>
</dbReference>
<proteinExistence type="predicted"/>
<reference evidence="3 4" key="1">
    <citation type="journal article" date="2019" name="Int. J. Syst. Evol. Microbiol.">
        <title>The Global Catalogue of Microorganisms (GCM) 10K type strain sequencing project: providing services to taxonomists for standard genome sequencing and annotation.</title>
        <authorList>
            <consortium name="The Broad Institute Genomics Platform"/>
            <consortium name="The Broad Institute Genome Sequencing Center for Infectious Disease"/>
            <person name="Wu L."/>
            <person name="Ma J."/>
        </authorList>
    </citation>
    <scope>NUCLEOTIDE SEQUENCE [LARGE SCALE GENOMIC DNA]</scope>
    <source>
        <strain evidence="3 4">JCM 13250</strain>
    </source>
</reference>
<name>A0ABN2LY47_9ACTN</name>
<dbReference type="RefSeq" id="WP_344129863.1">
    <property type="nucleotide sequence ID" value="NZ_BAAALT010000064.1"/>
</dbReference>
<keyword evidence="4" id="KW-1185">Reference proteome</keyword>
<feature type="domain" description="Amidohydrolase-related" evidence="2">
    <location>
        <begin position="25"/>
        <end position="293"/>
    </location>
</feature>